<organism evidence="10 11">
    <name type="scientific">Candidatus Phycosocius spiralis</name>
    <dbReference type="NCBI Taxonomy" id="2815099"/>
    <lineage>
        <taxon>Bacteria</taxon>
        <taxon>Pseudomonadati</taxon>
        <taxon>Pseudomonadota</taxon>
        <taxon>Alphaproteobacteria</taxon>
        <taxon>Caulobacterales</taxon>
        <taxon>Caulobacterales incertae sedis</taxon>
        <taxon>Candidatus Phycosocius</taxon>
    </lineage>
</organism>
<evidence type="ECO:0000256" key="4">
    <source>
        <dbReference type="ARBA" id="ARBA00022692"/>
    </source>
</evidence>
<comment type="subcellular location">
    <subcellularLocation>
        <location evidence="1 7">Cell membrane</location>
        <topology evidence="1 7">Multi-pass membrane protein</topology>
    </subcellularLocation>
</comment>
<evidence type="ECO:0000256" key="7">
    <source>
        <dbReference type="RuleBase" id="RU363032"/>
    </source>
</evidence>
<evidence type="ECO:0000313" key="11">
    <source>
        <dbReference type="Proteomes" id="UP001161064"/>
    </source>
</evidence>
<dbReference type="Gene3D" id="1.10.3720.10">
    <property type="entry name" value="MetI-like"/>
    <property type="match status" value="1"/>
</dbReference>
<feature type="transmembrane region" description="Helical" evidence="7">
    <location>
        <begin position="103"/>
        <end position="123"/>
    </location>
</feature>
<protein>
    <recommendedName>
        <fullName evidence="9">ABC transmembrane type-1 domain-containing protein</fullName>
    </recommendedName>
</protein>
<dbReference type="PROSITE" id="PS50928">
    <property type="entry name" value="ABC_TM1"/>
    <property type="match status" value="1"/>
</dbReference>
<gene>
    <name evidence="10" type="ORF">PsB1_2167</name>
</gene>
<accession>A0ABQ4PZ95</accession>
<evidence type="ECO:0000256" key="1">
    <source>
        <dbReference type="ARBA" id="ARBA00004651"/>
    </source>
</evidence>
<keyword evidence="4 7" id="KW-0812">Transmembrane</keyword>
<feature type="transmembrane region" description="Helical" evidence="7">
    <location>
        <begin position="207"/>
        <end position="227"/>
    </location>
</feature>
<dbReference type="PANTHER" id="PTHR30043:SF1">
    <property type="entry name" value="ABC TRANSPORT SYSTEM PERMEASE PROTEIN P69"/>
    <property type="match status" value="1"/>
</dbReference>
<feature type="transmembrane region" description="Helical" evidence="7">
    <location>
        <begin position="54"/>
        <end position="74"/>
    </location>
</feature>
<keyword evidence="3" id="KW-1003">Cell membrane</keyword>
<evidence type="ECO:0000256" key="5">
    <source>
        <dbReference type="ARBA" id="ARBA00022989"/>
    </source>
</evidence>
<dbReference type="PANTHER" id="PTHR30043">
    <property type="entry name" value="PHOSPHONATES TRANSPORT SYSTEM PERMEASE PROTEIN"/>
    <property type="match status" value="1"/>
</dbReference>
<keyword evidence="6 7" id="KW-0472">Membrane</keyword>
<feature type="region of interest" description="Disordered" evidence="8">
    <location>
        <begin position="1"/>
        <end position="22"/>
    </location>
</feature>
<evidence type="ECO:0000256" key="2">
    <source>
        <dbReference type="ARBA" id="ARBA00022448"/>
    </source>
</evidence>
<dbReference type="InterPro" id="IPR000515">
    <property type="entry name" value="MetI-like"/>
</dbReference>
<name>A0ABQ4PZ95_9PROT</name>
<dbReference type="EMBL" id="BPFZ01000017">
    <property type="protein sequence ID" value="GIU68013.1"/>
    <property type="molecule type" value="Genomic_DNA"/>
</dbReference>
<dbReference type="InterPro" id="IPR035906">
    <property type="entry name" value="MetI-like_sf"/>
</dbReference>
<dbReference type="NCBIfam" id="TIGR01097">
    <property type="entry name" value="PhnE"/>
    <property type="match status" value="1"/>
</dbReference>
<dbReference type="Pfam" id="PF00528">
    <property type="entry name" value="BPD_transp_1"/>
    <property type="match status" value="1"/>
</dbReference>
<evidence type="ECO:0000256" key="3">
    <source>
        <dbReference type="ARBA" id="ARBA00022475"/>
    </source>
</evidence>
<dbReference type="InterPro" id="IPR005769">
    <property type="entry name" value="PhnE/PtxC"/>
</dbReference>
<dbReference type="SUPFAM" id="SSF161098">
    <property type="entry name" value="MetI-like"/>
    <property type="match status" value="1"/>
</dbReference>
<evidence type="ECO:0000259" key="9">
    <source>
        <dbReference type="PROSITE" id="PS50928"/>
    </source>
</evidence>
<keyword evidence="5 7" id="KW-1133">Transmembrane helix</keyword>
<reference evidence="10" key="1">
    <citation type="submission" date="2021-05" db="EMBL/GenBank/DDBJ databases">
        <authorList>
            <person name="Tanabe Y."/>
        </authorList>
    </citation>
    <scope>NUCLEOTIDE SEQUENCE</scope>
    <source>
        <strain evidence="10">BOTRYCO-1</strain>
    </source>
</reference>
<keyword evidence="11" id="KW-1185">Reference proteome</keyword>
<feature type="compositionally biased region" description="Basic and acidic residues" evidence="8">
    <location>
        <begin position="1"/>
        <end position="11"/>
    </location>
</feature>
<feature type="domain" description="ABC transmembrane type-1" evidence="9">
    <location>
        <begin position="48"/>
        <end position="231"/>
    </location>
</feature>
<evidence type="ECO:0000313" key="10">
    <source>
        <dbReference type="EMBL" id="GIU68013.1"/>
    </source>
</evidence>
<dbReference type="CDD" id="cd06261">
    <property type="entry name" value="TM_PBP2"/>
    <property type="match status" value="1"/>
</dbReference>
<comment type="caution">
    <text evidence="10">The sequence shown here is derived from an EMBL/GenBank/DDBJ whole genome shotgun (WGS) entry which is preliminary data.</text>
</comment>
<comment type="similarity">
    <text evidence="7">Belongs to the binding-protein-dependent transport system permease family.</text>
</comment>
<reference evidence="10" key="2">
    <citation type="journal article" date="2023" name="ISME Commun">
        <title>Characterization of a bloom-associated alphaproteobacterial lineage, 'Candidatus Phycosocius': insights into freshwater algal-bacterial interactions.</title>
        <authorList>
            <person name="Tanabe Y."/>
            <person name="Yamaguchi H."/>
            <person name="Yoshida M."/>
            <person name="Kai A."/>
            <person name="Okazaki Y."/>
        </authorList>
    </citation>
    <scope>NUCLEOTIDE SEQUENCE</scope>
    <source>
        <strain evidence="10">BOTRYCO-1</strain>
    </source>
</reference>
<dbReference type="Proteomes" id="UP001161064">
    <property type="component" value="Unassembled WGS sequence"/>
</dbReference>
<keyword evidence="2 7" id="KW-0813">Transport</keyword>
<proteinExistence type="inferred from homology"/>
<evidence type="ECO:0000256" key="8">
    <source>
        <dbReference type="SAM" id="MobiDB-lite"/>
    </source>
</evidence>
<sequence>MPPFSRVEHRKSTTQSLDPSTGKYVKTTQSASELVVPYGYVVTVLGKLIETLQIALWGTILSLLISIPLGFFGARNLMGDGIVVAAARTFVSFFRAVPELVSALFLVVAYGFGPIAGVIALGLHGAGFLGKFFADDSENADPKPQEALRALGANRLKLARYAVLPQVMPQFTAYTLYILDRNIRMATVIGLVGAGGIGQELKGRFDLYAYGHVATILIAIFLMVLLIDHLSAKLRRKLL</sequence>
<evidence type="ECO:0000256" key="6">
    <source>
        <dbReference type="ARBA" id="ARBA00023136"/>
    </source>
</evidence>